<dbReference type="Pfam" id="PF01136">
    <property type="entry name" value="Peptidase_U32"/>
    <property type="match status" value="2"/>
</dbReference>
<evidence type="ECO:0000259" key="2">
    <source>
        <dbReference type="Pfam" id="PF12392"/>
    </source>
</evidence>
<feature type="domain" description="Peptidase U32 collagenase" evidence="2">
    <location>
        <begin position="428"/>
        <end position="531"/>
    </location>
</feature>
<reference evidence="3 4" key="1">
    <citation type="submission" date="2016-10" db="EMBL/GenBank/DDBJ databases">
        <authorList>
            <person name="Varghese N."/>
            <person name="Submissions S."/>
        </authorList>
    </citation>
    <scope>NUCLEOTIDE SEQUENCE [LARGE SCALE GENOMIC DNA]</scope>
    <source>
        <strain evidence="3 4">DSM 20586</strain>
    </source>
</reference>
<dbReference type="PANTHER" id="PTHR30217">
    <property type="entry name" value="PEPTIDASE U32 FAMILY"/>
    <property type="match status" value="1"/>
</dbReference>
<keyword evidence="3" id="KW-0645">Protease</keyword>
<evidence type="ECO:0000313" key="3">
    <source>
        <dbReference type="EMBL" id="SEB52989.1"/>
    </source>
</evidence>
<dbReference type="Pfam" id="PF12392">
    <property type="entry name" value="DUF3656"/>
    <property type="match status" value="1"/>
</dbReference>
<dbReference type="PANTHER" id="PTHR30217:SF10">
    <property type="entry name" value="23S RRNA 5-HYDROXYCYTIDINE C2501 SYNTHASE"/>
    <property type="match status" value="1"/>
</dbReference>
<proteinExistence type="predicted"/>
<dbReference type="GO" id="GO:0006508">
    <property type="term" value="P:proteolysis"/>
    <property type="evidence" value="ECO:0007669"/>
    <property type="project" value="UniProtKB-KW"/>
</dbReference>
<keyword evidence="3" id="KW-0378">Hydrolase</keyword>
<organism evidence="3 4">
    <name type="scientific">Atopobium minutum</name>
    <dbReference type="NCBI Taxonomy" id="1381"/>
    <lineage>
        <taxon>Bacteria</taxon>
        <taxon>Bacillati</taxon>
        <taxon>Actinomycetota</taxon>
        <taxon>Coriobacteriia</taxon>
        <taxon>Coriobacteriales</taxon>
        <taxon>Atopobiaceae</taxon>
        <taxon>Atopobium</taxon>
    </lineage>
</organism>
<comment type="caution">
    <text evidence="3">The sequence shown here is derived from an EMBL/GenBank/DDBJ whole genome shotgun (WGS) entry which is preliminary data.</text>
</comment>
<accession>A0AB38A5L8</accession>
<feature type="region of interest" description="Disordered" evidence="1">
    <location>
        <begin position="826"/>
        <end position="845"/>
    </location>
</feature>
<dbReference type="AlphaFoldDB" id="A0AB38A5L8"/>
<gene>
    <name evidence="3" type="ORF">SAMN04489746_0516</name>
</gene>
<dbReference type="GO" id="GO:0008233">
    <property type="term" value="F:peptidase activity"/>
    <property type="evidence" value="ECO:0007669"/>
    <property type="project" value="UniProtKB-KW"/>
</dbReference>
<dbReference type="InterPro" id="IPR001539">
    <property type="entry name" value="Peptidase_U32"/>
</dbReference>
<dbReference type="PROSITE" id="PS01276">
    <property type="entry name" value="PEPTIDASE_U32"/>
    <property type="match status" value="1"/>
</dbReference>
<dbReference type="RefSeq" id="WP_002563383.1">
    <property type="nucleotide sequence ID" value="NZ_CALJSN010000006.1"/>
</dbReference>
<protein>
    <submittedName>
        <fullName evidence="3">Protease</fullName>
    </submittedName>
</protein>
<sequence length="845" mass="90789">MTHRRNRTMPELLAPAGSPEAFRAALAAGADAIYCALGNDFNARRGATNFDDASFAAACDEAHVAGVRVYVAINIVIQSSEMAAASELIFRAYTLGADAFIIQDWGLLAEVHKCWPQIECHISTQANVHDARATRWCNQLGAHRVTLSRELSLPEIKTISATGVETEVFGHGALCYCYSGVCMMSSMSGGRSANRGMCAQPCRLLYDLIDEKGNSLEAQGRTRPLCPKDACSFTDLNALMDAGAGSLKVEGRMKAPDYVYSVISAYRAQLDDSAAGRPVALTDSQARKRLLLRSFNRDFTNAYLHGTAGDEMMSYERSNNRGQLVGRVISSRRLPDVVTTSRGANGGRERKRTTTRAQLIVQLDEPVGKGDLLEFRPQYDPSQFLTSHVAADALPGEKIECIAARPMPADCPVRVIRSQAALDAAARVASLDIVRRRLVQVQVSCHIGKPFTVTMTTADGLVTARAEGFVVEAARTRAVCKEDLVQHVGRMGSTPFVAQDIVVDLDEGCGMSFSAVHAVRAQAAQNLIAAILEPWHSRKNELACAPTQDQLEPVCTDTLVQMPTPVRTGAPASELAITAPQVPQLCVLATTPEVARAALAFGAVRVYVPGDELAAADFPQPCIPVLDEVCREIDHSRIDPFIYAGTTVAVGNVSELVLAKQQGAAAEVRSCIPVHNRACIHALEAAGAQGFWLSPELTLAQIAQLAPAATTPVGFVVYGRPRVMTAQHCVLMAARRCIHDCARCELRQRGLAIRNDQGAIMPVHTDLQARSRIYAAQPIDAIPQVADLIHAGVSRLAIDATLLSPQACIHQLKRLTQAIAAAQGTAKAPVRERGASSGHLYSGIE</sequence>
<evidence type="ECO:0000313" key="4">
    <source>
        <dbReference type="Proteomes" id="UP000183687"/>
    </source>
</evidence>
<dbReference type="Proteomes" id="UP000183687">
    <property type="component" value="Unassembled WGS sequence"/>
</dbReference>
<dbReference type="EMBL" id="FNSH01000001">
    <property type="protein sequence ID" value="SEB52989.1"/>
    <property type="molecule type" value="Genomic_DNA"/>
</dbReference>
<dbReference type="InterPro" id="IPR051454">
    <property type="entry name" value="RNA/ubiquinone_mod_enzymes"/>
</dbReference>
<evidence type="ECO:0000256" key="1">
    <source>
        <dbReference type="SAM" id="MobiDB-lite"/>
    </source>
</evidence>
<dbReference type="InterPro" id="IPR020988">
    <property type="entry name" value="Pept_U32_collagenase"/>
</dbReference>
<name>A0AB38A5L8_9ACTN</name>